<proteinExistence type="predicted"/>
<sequence>MSNHKLVVMTNATAGNEEEFNTWYNEIHLPEVVALPGFVAATRFKLSADQLPADVGTPNKYSYLAIYDLECSPEEAFATLLDEVGSGRMVLPDSIDQTDMGTWAYDQIASLVAA</sequence>
<dbReference type="Gene3D" id="3.30.70.100">
    <property type="match status" value="1"/>
</dbReference>
<reference evidence="1" key="1">
    <citation type="submission" date="2020-05" db="EMBL/GenBank/DDBJ databases">
        <authorList>
            <person name="Chiriac C."/>
            <person name="Salcher M."/>
            <person name="Ghai R."/>
            <person name="Kavagutti S V."/>
        </authorList>
    </citation>
    <scope>NUCLEOTIDE SEQUENCE</scope>
</reference>
<protein>
    <submittedName>
        <fullName evidence="1">Unannotated protein</fullName>
    </submittedName>
</protein>
<accession>A0A6J7IF38</accession>
<name>A0A6J7IF38_9ZZZZ</name>
<gene>
    <name evidence="1" type="ORF">UFOPK3674_01052</name>
</gene>
<dbReference type="InterPro" id="IPR011008">
    <property type="entry name" value="Dimeric_a/b-barrel"/>
</dbReference>
<dbReference type="AlphaFoldDB" id="A0A6J7IF38"/>
<evidence type="ECO:0000313" key="1">
    <source>
        <dbReference type="EMBL" id="CAB4929196.1"/>
    </source>
</evidence>
<organism evidence="1">
    <name type="scientific">freshwater metagenome</name>
    <dbReference type="NCBI Taxonomy" id="449393"/>
    <lineage>
        <taxon>unclassified sequences</taxon>
        <taxon>metagenomes</taxon>
        <taxon>ecological metagenomes</taxon>
    </lineage>
</organism>
<dbReference type="EMBL" id="CAFBMX010000004">
    <property type="protein sequence ID" value="CAB4929196.1"/>
    <property type="molecule type" value="Genomic_DNA"/>
</dbReference>
<dbReference type="SUPFAM" id="SSF54909">
    <property type="entry name" value="Dimeric alpha+beta barrel"/>
    <property type="match status" value="1"/>
</dbReference>